<organism evidence="2 3">
    <name type="scientific">Agromyces terreus</name>
    <dbReference type="NCBI Taxonomy" id="424795"/>
    <lineage>
        <taxon>Bacteria</taxon>
        <taxon>Bacillati</taxon>
        <taxon>Actinomycetota</taxon>
        <taxon>Actinomycetes</taxon>
        <taxon>Micrococcales</taxon>
        <taxon>Microbacteriaceae</taxon>
        <taxon>Agromyces</taxon>
    </lineage>
</organism>
<sequence length="100" mass="10702">MARRDADAAGSPPPASEPAPPRAPRTPARLNPFLGKPGFYNRFNALVYNFTGPAQVGIGRPEAPYVPPADPRCPLCGGAMDRHRIDRSGERTQVHCPANA</sequence>
<comment type="caution">
    <text evidence="2">The sequence shown here is derived from an EMBL/GenBank/DDBJ whole genome shotgun (WGS) entry which is preliminary data.</text>
</comment>
<name>A0A9X2H345_9MICO</name>
<feature type="region of interest" description="Disordered" evidence="1">
    <location>
        <begin position="1"/>
        <end position="30"/>
    </location>
</feature>
<evidence type="ECO:0008006" key="4">
    <source>
        <dbReference type="Google" id="ProtNLM"/>
    </source>
</evidence>
<dbReference type="Proteomes" id="UP001139722">
    <property type="component" value="Unassembled WGS sequence"/>
</dbReference>
<proteinExistence type="predicted"/>
<feature type="compositionally biased region" description="Pro residues" evidence="1">
    <location>
        <begin position="11"/>
        <end position="24"/>
    </location>
</feature>
<evidence type="ECO:0000313" key="2">
    <source>
        <dbReference type="EMBL" id="MCP2369962.1"/>
    </source>
</evidence>
<dbReference type="EMBL" id="JAMZDY010000001">
    <property type="protein sequence ID" value="MCP2369962.1"/>
    <property type="molecule type" value="Genomic_DNA"/>
</dbReference>
<gene>
    <name evidence="2" type="ORF">BJ978_000638</name>
</gene>
<reference evidence="2" key="1">
    <citation type="submission" date="2022-06" db="EMBL/GenBank/DDBJ databases">
        <title>Sequencing the genomes of 1000 actinobacteria strains.</title>
        <authorList>
            <person name="Klenk H.-P."/>
        </authorList>
    </citation>
    <scope>NUCLEOTIDE SEQUENCE</scope>
    <source>
        <strain evidence="2">DSM 22016</strain>
    </source>
</reference>
<evidence type="ECO:0000256" key="1">
    <source>
        <dbReference type="SAM" id="MobiDB-lite"/>
    </source>
</evidence>
<dbReference type="RefSeq" id="WP_197738291.1">
    <property type="nucleotide sequence ID" value="NZ_BAAANU010000022.1"/>
</dbReference>
<dbReference type="AlphaFoldDB" id="A0A9X2H345"/>
<protein>
    <recommendedName>
        <fullName evidence="4">Type IV secretion protein Rhs</fullName>
    </recommendedName>
</protein>
<accession>A0A9X2H345</accession>
<evidence type="ECO:0000313" key="3">
    <source>
        <dbReference type="Proteomes" id="UP001139722"/>
    </source>
</evidence>
<keyword evidence="3" id="KW-1185">Reference proteome</keyword>